<feature type="compositionally biased region" description="Polar residues" evidence="1">
    <location>
        <begin position="36"/>
        <end position="47"/>
    </location>
</feature>
<organism evidence="2 3">
    <name type="scientific">Coniochaeta pulveracea</name>
    <dbReference type="NCBI Taxonomy" id="177199"/>
    <lineage>
        <taxon>Eukaryota</taxon>
        <taxon>Fungi</taxon>
        <taxon>Dikarya</taxon>
        <taxon>Ascomycota</taxon>
        <taxon>Pezizomycotina</taxon>
        <taxon>Sordariomycetes</taxon>
        <taxon>Sordariomycetidae</taxon>
        <taxon>Coniochaetales</taxon>
        <taxon>Coniochaetaceae</taxon>
        <taxon>Coniochaeta</taxon>
    </lineage>
</organism>
<comment type="caution">
    <text evidence="2">The sequence shown here is derived from an EMBL/GenBank/DDBJ whole genome shotgun (WGS) entry which is preliminary data.</text>
</comment>
<accession>A0A420Y7R2</accession>
<dbReference type="EMBL" id="QVQW01000036">
    <property type="protein sequence ID" value="RKU43938.1"/>
    <property type="molecule type" value="Genomic_DNA"/>
</dbReference>
<keyword evidence="3" id="KW-1185">Reference proteome</keyword>
<sequence length="136" mass="15523">MSNFAEAATMTRPNIDHVVQQLSNLHLGHFQTWSTSSRELFGRTTTPDSSSSDDESEVTNEFKPMIVVHPPPSEEEQPSDPRHLLELADQFRIMGLSEVDSDLGTELEKRRGSRTPEEKAPLRSALRRQRRVRKLQ</sequence>
<dbReference type="AlphaFoldDB" id="A0A420Y7R2"/>
<dbReference type="Proteomes" id="UP000275385">
    <property type="component" value="Unassembled WGS sequence"/>
</dbReference>
<evidence type="ECO:0000313" key="2">
    <source>
        <dbReference type="EMBL" id="RKU43938.1"/>
    </source>
</evidence>
<protein>
    <submittedName>
        <fullName evidence="2">Uncharacterized protein</fullName>
    </submittedName>
</protein>
<reference evidence="2 3" key="1">
    <citation type="submission" date="2018-08" db="EMBL/GenBank/DDBJ databases">
        <title>Draft genome of the lignicolous fungus Coniochaeta pulveracea.</title>
        <authorList>
            <person name="Borstlap C.J."/>
            <person name="De Witt R.N."/>
            <person name="Botha A."/>
            <person name="Volschenk H."/>
        </authorList>
    </citation>
    <scope>NUCLEOTIDE SEQUENCE [LARGE SCALE GENOMIC DNA]</scope>
    <source>
        <strain evidence="2 3">CAB683</strain>
    </source>
</reference>
<feature type="region of interest" description="Disordered" evidence="1">
    <location>
        <begin position="98"/>
        <end position="136"/>
    </location>
</feature>
<evidence type="ECO:0000256" key="1">
    <source>
        <dbReference type="SAM" id="MobiDB-lite"/>
    </source>
</evidence>
<name>A0A420Y7R2_9PEZI</name>
<feature type="compositionally biased region" description="Basic and acidic residues" evidence="1">
    <location>
        <begin position="106"/>
        <end position="121"/>
    </location>
</feature>
<feature type="compositionally biased region" description="Basic residues" evidence="1">
    <location>
        <begin position="125"/>
        <end position="136"/>
    </location>
</feature>
<feature type="region of interest" description="Disordered" evidence="1">
    <location>
        <begin position="36"/>
        <end position="82"/>
    </location>
</feature>
<evidence type="ECO:0000313" key="3">
    <source>
        <dbReference type="Proteomes" id="UP000275385"/>
    </source>
</evidence>
<gene>
    <name evidence="2" type="ORF">DL546_002207</name>
</gene>
<proteinExistence type="predicted"/>